<evidence type="ECO:0000313" key="14">
    <source>
        <dbReference type="EMBL" id="EGW29868.1"/>
    </source>
</evidence>
<keyword evidence="8" id="KW-0413">Isomerase</keyword>
<dbReference type="eggNOG" id="KOG0190">
    <property type="taxonomic scope" value="Eukaryota"/>
</dbReference>
<comment type="similarity">
    <text evidence="3">Belongs to the protein disulfide isomerase family.</text>
</comment>
<proteinExistence type="inferred from homology"/>
<keyword evidence="9 10" id="KW-0676">Redox-active center</keyword>
<dbReference type="InParanoid" id="G3AV65"/>
<evidence type="ECO:0000256" key="12">
    <source>
        <dbReference type="SAM" id="SignalP"/>
    </source>
</evidence>
<comment type="catalytic activity">
    <reaction evidence="1">
        <text>Catalyzes the rearrangement of -S-S- bonds in proteins.</text>
        <dbReference type="EC" id="5.3.4.1"/>
    </reaction>
</comment>
<dbReference type="Proteomes" id="UP000000709">
    <property type="component" value="Unassembled WGS sequence"/>
</dbReference>
<keyword evidence="5 12" id="KW-0732">Signal</keyword>
<feature type="chain" id="PRO_5003442720" description="protein disulfide-isomerase" evidence="12">
    <location>
        <begin position="24"/>
        <end position="558"/>
    </location>
</feature>
<dbReference type="InterPro" id="IPR005792">
    <property type="entry name" value="Prot_disulphide_isomerase"/>
</dbReference>
<dbReference type="PRINTS" id="PR00421">
    <property type="entry name" value="THIOREDOXIN"/>
</dbReference>
<dbReference type="InterPro" id="IPR017937">
    <property type="entry name" value="Thioredoxin_CS"/>
</dbReference>
<dbReference type="PROSITE" id="PS51352">
    <property type="entry name" value="THIOREDOXIN_2"/>
    <property type="match status" value="2"/>
</dbReference>
<evidence type="ECO:0000256" key="3">
    <source>
        <dbReference type="ARBA" id="ARBA00006347"/>
    </source>
</evidence>
<evidence type="ECO:0000256" key="5">
    <source>
        <dbReference type="ARBA" id="ARBA00022729"/>
    </source>
</evidence>
<dbReference type="Pfam" id="PF13848">
    <property type="entry name" value="Thioredoxin_6"/>
    <property type="match status" value="1"/>
</dbReference>
<feature type="domain" description="Thioredoxin" evidence="13">
    <location>
        <begin position="368"/>
        <end position="510"/>
    </location>
</feature>
<dbReference type="GO" id="GO:0006457">
    <property type="term" value="P:protein folding"/>
    <property type="evidence" value="ECO:0007669"/>
    <property type="project" value="TreeGrafter"/>
</dbReference>
<dbReference type="OMA" id="FFGMKKD"/>
<dbReference type="InterPro" id="IPR013766">
    <property type="entry name" value="Thioredoxin_domain"/>
</dbReference>
<keyword evidence="6" id="KW-0677">Repeat</keyword>
<evidence type="ECO:0000256" key="10">
    <source>
        <dbReference type="PIRSR" id="PIRSR605792-51"/>
    </source>
</evidence>
<dbReference type="AlphaFoldDB" id="G3AV65"/>
<organism evidence="15">
    <name type="scientific">Spathaspora passalidarum (strain NRRL Y-27907 / 11-Y1)</name>
    <dbReference type="NCBI Taxonomy" id="619300"/>
    <lineage>
        <taxon>Eukaryota</taxon>
        <taxon>Fungi</taxon>
        <taxon>Dikarya</taxon>
        <taxon>Ascomycota</taxon>
        <taxon>Saccharomycotina</taxon>
        <taxon>Pichiomycetes</taxon>
        <taxon>Debaryomycetaceae</taxon>
        <taxon>Spathaspora</taxon>
    </lineage>
</organism>
<feature type="disulfide bond" description="Redox-active" evidence="10">
    <location>
        <begin position="421"/>
        <end position="424"/>
    </location>
</feature>
<dbReference type="PANTHER" id="PTHR18929:SF132">
    <property type="entry name" value="PROTEIN DISULFIDE-ISOMERASE A3"/>
    <property type="match status" value="1"/>
</dbReference>
<protein>
    <recommendedName>
        <fullName evidence="4">protein disulfide-isomerase</fullName>
        <ecNumber evidence="4">5.3.4.1</ecNumber>
    </recommendedName>
</protein>
<dbReference type="SUPFAM" id="SSF52833">
    <property type="entry name" value="Thioredoxin-like"/>
    <property type="match status" value="4"/>
</dbReference>
<dbReference type="GO" id="GO:0034976">
    <property type="term" value="P:response to endoplasmic reticulum stress"/>
    <property type="evidence" value="ECO:0007669"/>
    <property type="project" value="TreeGrafter"/>
</dbReference>
<comment type="subcellular location">
    <subcellularLocation>
        <location evidence="2">Endoplasmic reticulum lumen</location>
    </subcellularLocation>
</comment>
<dbReference type="Gene3D" id="3.40.30.10">
    <property type="entry name" value="Glutaredoxin"/>
    <property type="match status" value="4"/>
</dbReference>
<evidence type="ECO:0000256" key="1">
    <source>
        <dbReference type="ARBA" id="ARBA00001182"/>
    </source>
</evidence>
<feature type="domain" description="Thioredoxin" evidence="13">
    <location>
        <begin position="9"/>
        <end position="168"/>
    </location>
</feature>
<feature type="signal peptide" evidence="12">
    <location>
        <begin position="1"/>
        <end position="23"/>
    </location>
</feature>
<keyword evidence="7" id="KW-0256">Endoplasmic reticulum</keyword>
<evidence type="ECO:0000256" key="2">
    <source>
        <dbReference type="ARBA" id="ARBA00004319"/>
    </source>
</evidence>
<dbReference type="Pfam" id="PF00085">
    <property type="entry name" value="Thioredoxin"/>
    <property type="match status" value="2"/>
</dbReference>
<keyword evidence="10" id="KW-1015">Disulfide bond</keyword>
<evidence type="ECO:0000256" key="8">
    <source>
        <dbReference type="ARBA" id="ARBA00023235"/>
    </source>
</evidence>
<dbReference type="STRING" id="619300.G3AV65"/>
<name>G3AV65_SPAPN</name>
<dbReference type="CDD" id="cd02981">
    <property type="entry name" value="PDI_b_family"/>
    <property type="match status" value="1"/>
</dbReference>
<dbReference type="RefSeq" id="XP_007377634.1">
    <property type="nucleotide sequence ID" value="XM_007377572.1"/>
</dbReference>
<dbReference type="CDD" id="cd02995">
    <property type="entry name" value="PDI_a_PDI_a'_C"/>
    <property type="match status" value="1"/>
</dbReference>
<dbReference type="PROSITE" id="PS00194">
    <property type="entry name" value="THIOREDOXIN_1"/>
    <property type="match status" value="2"/>
</dbReference>
<dbReference type="CDD" id="cd02961">
    <property type="entry name" value="PDI_a_family"/>
    <property type="match status" value="1"/>
</dbReference>
<feature type="compositionally biased region" description="Acidic residues" evidence="11">
    <location>
        <begin position="535"/>
        <end position="558"/>
    </location>
</feature>
<reference evidence="14 15" key="1">
    <citation type="journal article" date="2011" name="Proc. Natl. Acad. Sci. U.S.A.">
        <title>Comparative genomics of xylose-fermenting fungi for enhanced biofuel production.</title>
        <authorList>
            <person name="Wohlbach D.J."/>
            <person name="Kuo A."/>
            <person name="Sato T.K."/>
            <person name="Potts K.M."/>
            <person name="Salamov A.A."/>
            <person name="LaButti K.M."/>
            <person name="Sun H."/>
            <person name="Clum A."/>
            <person name="Pangilinan J.L."/>
            <person name="Lindquist E.A."/>
            <person name="Lucas S."/>
            <person name="Lapidus A."/>
            <person name="Jin M."/>
            <person name="Gunawan C."/>
            <person name="Balan V."/>
            <person name="Dale B.E."/>
            <person name="Jeffries T.W."/>
            <person name="Zinkel R."/>
            <person name="Barry K.W."/>
            <person name="Grigoriev I.V."/>
            <person name="Gasch A.P."/>
        </authorList>
    </citation>
    <scope>NUCLEOTIDE SEQUENCE [LARGE SCALE GENOMIC DNA]</scope>
    <source>
        <strain evidence="15">NRRL Y-27907 / 11-Y1</strain>
    </source>
</reference>
<dbReference type="GO" id="GO:0003756">
    <property type="term" value="F:protein disulfide isomerase activity"/>
    <property type="evidence" value="ECO:0007669"/>
    <property type="project" value="UniProtKB-EC"/>
</dbReference>
<evidence type="ECO:0000313" key="15">
    <source>
        <dbReference type="Proteomes" id="UP000000709"/>
    </source>
</evidence>
<gene>
    <name evidence="14" type="primary">PDI1</name>
    <name evidence="14" type="ORF">SPAPADRAFT_63488</name>
</gene>
<accession>G3AV65</accession>
<feature type="region of interest" description="Disordered" evidence="11">
    <location>
        <begin position="524"/>
        <end position="558"/>
    </location>
</feature>
<dbReference type="FunCoup" id="G3AV65">
    <property type="interactions" value="811"/>
</dbReference>
<evidence type="ECO:0000256" key="9">
    <source>
        <dbReference type="ARBA" id="ARBA00023284"/>
    </source>
</evidence>
<dbReference type="GO" id="GO:0005788">
    <property type="term" value="C:endoplasmic reticulum lumen"/>
    <property type="evidence" value="ECO:0007669"/>
    <property type="project" value="UniProtKB-SubCell"/>
</dbReference>
<feature type="disulfide bond" description="Redox-active" evidence="10">
    <location>
        <begin position="66"/>
        <end position="69"/>
    </location>
</feature>
<keyword evidence="15" id="KW-1185">Reference proteome</keyword>
<evidence type="ECO:0000256" key="11">
    <source>
        <dbReference type="SAM" id="MobiDB-lite"/>
    </source>
</evidence>
<dbReference type="HOGENOM" id="CLU_025879_5_0_1"/>
<dbReference type="EMBL" id="GL996506">
    <property type="protein sequence ID" value="EGW29868.1"/>
    <property type="molecule type" value="Genomic_DNA"/>
</dbReference>
<dbReference type="OrthoDB" id="427280at2759"/>
<evidence type="ECO:0000256" key="7">
    <source>
        <dbReference type="ARBA" id="ARBA00022824"/>
    </source>
</evidence>
<evidence type="ECO:0000259" key="13">
    <source>
        <dbReference type="PROSITE" id="PS51352"/>
    </source>
</evidence>
<dbReference type="CDD" id="cd02982">
    <property type="entry name" value="PDI_b'_family"/>
    <property type="match status" value="1"/>
</dbReference>
<evidence type="ECO:0000256" key="6">
    <source>
        <dbReference type="ARBA" id="ARBA00022737"/>
    </source>
</evidence>
<dbReference type="KEGG" id="spaa:SPAPADRAFT_63488"/>
<sequence>MQFWKFSTSALASLLAIVSVTQASGPSSGEAAADPNSAVVKLAASNFTSFLEANPLVLTEFFAPWCGYCKMLGPEFSKAADSLNATHPNIKLAQVDCVSDESICRDHGIRGYPTLKVIRDGESQAGEDYAGPRDAQGIADYMIKQTLPAVQVPASYDLLEKLVDEQAKPFIIQVNPSAEANATFGKIAKSKKNDYAFISVEDKKLADQLSKKFKNVDLTKEDTYIVAHPAQFDDAAKFDGKTVDQESLLAFIEAEVVPYFGDITRETYMTYMSSPLPLAYYFYKTPEQRESISKDLAKIAKKYRGKINIAGVDATLFGKHAEVINMDPEIVPLFAIHNVTDNKKYGVNQTTYPEGPSADVISKFVDDFFEGKVAPIIKSEDLPTEEEKKASPVVKLVGHNYRQILDDVSKDVFVKYYAPWCGHCKKLAPTWEDLASIFGSNKDDAKVVIANIDHTNNDVDVPIDIQGYPTLLLYPANGKIDQKTGLREPILYESGRDLESLLAFVKEKGTLDVDVDKLADAWKSKSAEEAAASEAADEKEEAEKEDDEEEEEVAHDEL</sequence>
<dbReference type="GeneID" id="18874776"/>
<dbReference type="NCBIfam" id="TIGR01130">
    <property type="entry name" value="ER_PDI_fam"/>
    <property type="match status" value="1"/>
</dbReference>
<dbReference type="PANTHER" id="PTHR18929">
    <property type="entry name" value="PROTEIN DISULFIDE ISOMERASE"/>
    <property type="match status" value="1"/>
</dbReference>
<evidence type="ECO:0000256" key="4">
    <source>
        <dbReference type="ARBA" id="ARBA00012723"/>
    </source>
</evidence>
<dbReference type="InterPro" id="IPR036249">
    <property type="entry name" value="Thioredoxin-like_sf"/>
</dbReference>
<dbReference type="FunFam" id="3.40.30.10:FF:000139">
    <property type="entry name" value="Protein disulfide-isomerase"/>
    <property type="match status" value="1"/>
</dbReference>
<dbReference type="EC" id="5.3.4.1" evidence="4"/>